<dbReference type="Pfam" id="PF13489">
    <property type="entry name" value="Methyltransf_23"/>
    <property type="match status" value="1"/>
</dbReference>
<dbReference type="STRING" id="1122213.GCA_000423365_00204"/>
<dbReference type="CDD" id="cd02440">
    <property type="entry name" value="AdoMet_MTases"/>
    <property type="match status" value="1"/>
</dbReference>
<dbReference type="GO" id="GO:0008168">
    <property type="term" value="F:methyltransferase activity"/>
    <property type="evidence" value="ECO:0007669"/>
    <property type="project" value="UniProtKB-KW"/>
</dbReference>
<gene>
    <name evidence="1" type="ORF">MXMO3_02567</name>
</gene>
<name>A0A2R4MGS0_9HYPH</name>
<dbReference type="RefSeq" id="WP_117396813.1">
    <property type="nucleotide sequence ID" value="NZ_CP021330.1"/>
</dbReference>
<proteinExistence type="predicted"/>
<keyword evidence="1" id="KW-0489">Methyltransferase</keyword>
<dbReference type="GO" id="GO:0032259">
    <property type="term" value="P:methylation"/>
    <property type="evidence" value="ECO:0007669"/>
    <property type="project" value="UniProtKB-KW"/>
</dbReference>
<dbReference type="SUPFAM" id="SSF53335">
    <property type="entry name" value="S-adenosyl-L-methionine-dependent methyltransferases"/>
    <property type="match status" value="1"/>
</dbReference>
<organism evidence="1 2">
    <name type="scientific">Maritalea myrionectae</name>
    <dbReference type="NCBI Taxonomy" id="454601"/>
    <lineage>
        <taxon>Bacteria</taxon>
        <taxon>Pseudomonadati</taxon>
        <taxon>Pseudomonadota</taxon>
        <taxon>Alphaproteobacteria</taxon>
        <taxon>Hyphomicrobiales</taxon>
        <taxon>Devosiaceae</taxon>
        <taxon>Maritalea</taxon>
    </lineage>
</organism>
<dbReference type="Proteomes" id="UP000258927">
    <property type="component" value="Chromosome"/>
</dbReference>
<dbReference type="KEGG" id="mmyr:MXMO3_02567"/>
<dbReference type="EMBL" id="CP021330">
    <property type="protein sequence ID" value="AVX05079.1"/>
    <property type="molecule type" value="Genomic_DNA"/>
</dbReference>
<dbReference type="PANTHER" id="PTHR43861">
    <property type="entry name" value="TRANS-ACONITATE 2-METHYLTRANSFERASE-RELATED"/>
    <property type="match status" value="1"/>
</dbReference>
<keyword evidence="2" id="KW-1185">Reference proteome</keyword>
<dbReference type="InterPro" id="IPR029063">
    <property type="entry name" value="SAM-dependent_MTases_sf"/>
</dbReference>
<dbReference type="Gene3D" id="3.40.50.150">
    <property type="entry name" value="Vaccinia Virus protein VP39"/>
    <property type="match status" value="1"/>
</dbReference>
<evidence type="ECO:0000313" key="2">
    <source>
        <dbReference type="Proteomes" id="UP000258927"/>
    </source>
</evidence>
<reference evidence="1 2" key="1">
    <citation type="submission" date="2017-05" db="EMBL/GenBank/DDBJ databases">
        <title>Genome Analysis of Maritalea myrionectae HL2708#5.</title>
        <authorList>
            <consortium name="Cotde Inc.-PKNU"/>
            <person name="Jang D."/>
            <person name="Oh H.-M."/>
        </authorList>
    </citation>
    <scope>NUCLEOTIDE SEQUENCE [LARGE SCALE GENOMIC DNA]</scope>
    <source>
        <strain evidence="1 2">HL2708#5</strain>
    </source>
</reference>
<dbReference type="AlphaFoldDB" id="A0A2R4MGS0"/>
<keyword evidence="1" id="KW-0808">Transferase</keyword>
<protein>
    <submittedName>
        <fullName evidence="1">Trans-aconitate 2-methyltransferase</fullName>
    </submittedName>
</protein>
<sequence>MTAQTARFWNKKAQGYAAKPLSDVQSYEEMLTEIGRHLSASDNVLEIGCGTGSTAVRMAEQVASWTASDISSEMIRIAKGKSAPDNTEFVVADADSSFEKAPFDVVCAFHILHLVPDTEQTLKSLFNQLKPGGLFISKTVCPGDMGIMPRLVLPAMTLFRLAPPNVHLLQRASLTQMVKRAGFEIIEQKTFGGHTAAPFIVARRPA</sequence>
<accession>A0A2R4MGS0</accession>
<evidence type="ECO:0000313" key="1">
    <source>
        <dbReference type="EMBL" id="AVX05079.1"/>
    </source>
</evidence>